<name>A0ABS9QLW1_9HYPH</name>
<evidence type="ECO:0000256" key="1">
    <source>
        <dbReference type="ARBA" id="ARBA00007031"/>
    </source>
</evidence>
<dbReference type="Proteomes" id="UP001201701">
    <property type="component" value="Unassembled WGS sequence"/>
</dbReference>
<dbReference type="RefSeq" id="WP_239369947.1">
    <property type="nucleotide sequence ID" value="NZ_JAKREW010000042.1"/>
</dbReference>
<dbReference type="Pfam" id="PF05443">
    <property type="entry name" value="ROS_MUCR"/>
    <property type="match status" value="1"/>
</dbReference>
<reference evidence="2 3" key="1">
    <citation type="submission" date="2022-02" db="EMBL/GenBank/DDBJ databases">
        <title>Draft genome sequence of Mezorhizobium retamae strain IRAMC:0171 isolated from Retama raetam nodules.</title>
        <authorList>
            <person name="Bengaied R."/>
            <person name="Sbissi I."/>
            <person name="Huber K."/>
            <person name="Ghodbane F."/>
            <person name="Nouioui I."/>
            <person name="Tarhouni M."/>
            <person name="Gtari M."/>
        </authorList>
    </citation>
    <scope>NUCLEOTIDE SEQUENCE [LARGE SCALE GENOMIC DNA]</scope>
    <source>
        <strain evidence="2 3">IRAMC:0171</strain>
    </source>
</reference>
<comment type="similarity">
    <text evidence="1">Belongs to the ros/MucR family.</text>
</comment>
<evidence type="ECO:0000313" key="3">
    <source>
        <dbReference type="Proteomes" id="UP001201701"/>
    </source>
</evidence>
<dbReference type="EMBL" id="JAKREW010000042">
    <property type="protein sequence ID" value="MCG7508435.1"/>
    <property type="molecule type" value="Genomic_DNA"/>
</dbReference>
<comment type="caution">
    <text evidence="2">The sequence shown here is derived from an EMBL/GenBank/DDBJ whole genome shotgun (WGS) entry which is preliminary data.</text>
</comment>
<dbReference type="InterPro" id="IPR008807">
    <property type="entry name" value="ROS_MUCR"/>
</dbReference>
<evidence type="ECO:0000313" key="2">
    <source>
        <dbReference type="EMBL" id="MCG7508435.1"/>
    </source>
</evidence>
<gene>
    <name evidence="2" type="ORF">L4923_25685</name>
</gene>
<dbReference type="Gene3D" id="1.10.10.1550">
    <property type="entry name" value="ROS/MUCR transcriptional regulator protein"/>
    <property type="match status" value="1"/>
</dbReference>
<sequence>MAKDIITSNDLIVELTAAIVEAYVSYNPVQAADLPAVIASVAKSVRQIGQGSEQPVPGAQKPAVPIRKSITQDYLISLEDGRPYRTLKRHLSTLGLTPDGYRAKWNLPEDYPMVASTYSARRSELAKKLGLGRKPGIKRGGRAKVKA</sequence>
<accession>A0ABS9QLW1</accession>
<organism evidence="2 3">
    <name type="scientific">Mesorhizobium retamae</name>
    <dbReference type="NCBI Taxonomy" id="2912854"/>
    <lineage>
        <taxon>Bacteria</taxon>
        <taxon>Pseudomonadati</taxon>
        <taxon>Pseudomonadota</taxon>
        <taxon>Alphaproteobacteria</taxon>
        <taxon>Hyphomicrobiales</taxon>
        <taxon>Phyllobacteriaceae</taxon>
        <taxon>Mesorhizobium</taxon>
    </lineage>
</organism>
<protein>
    <submittedName>
        <fullName evidence="2">MucR family transcriptional regulator</fullName>
    </submittedName>
</protein>
<dbReference type="InterPro" id="IPR041920">
    <property type="entry name" value="ROS/MUCR_sf"/>
</dbReference>
<keyword evidence="3" id="KW-1185">Reference proteome</keyword>
<proteinExistence type="inferred from homology"/>